<sequence length="485" mass="55247">MSSDATSLKPHSMQQDPGAEMSTHARELGPEISDCATTLEQLKALKAEHLLARQKLNMAHDRFIQDMPLNIIIQVFLIDKKNHSSITDTARPLILASVSRSWRSVIFSVPQIWATMRMHRSRSYWSFPQGLVEAWLARSGALPLRIGLSWVTPLSHDRTLPLQRIGGLLQLIQKQSHRLESLQLDVPTAVLTTLTPEDTPLLRSFHLAVGEVDLDRTNINYGLLTEIHIKGGLNTLETLELFRRCPNLAKCILCVQNLYFEPSPEQLPSTPIVLPHLLHLKLELLMEIPETLVDRISLPRLRYFHLVMLQTLFHAPTYAAMIERSGCAVRSFTYENDYMDTDEDISILLKVIPTVQHLCLKVDNRFSEGPHDLQGPLFGRLVRPIAPSDQETETEQAFLPALRKLLYWGPLPFSWDQYASFCEAHSRQRLTSPSLALVRIHITKAQRMIDEDALRRLNALSQKTQDIIRLTPREFWMPSSLIPVG</sequence>
<name>A0A8H5AYI9_9AGAR</name>
<dbReference type="Proteomes" id="UP000567179">
    <property type="component" value="Unassembled WGS sequence"/>
</dbReference>
<keyword evidence="3" id="KW-1185">Reference proteome</keyword>
<reference evidence="2 3" key="1">
    <citation type="journal article" date="2020" name="ISME J.">
        <title>Uncovering the hidden diversity of litter-decomposition mechanisms in mushroom-forming fungi.</title>
        <authorList>
            <person name="Floudas D."/>
            <person name="Bentzer J."/>
            <person name="Ahren D."/>
            <person name="Johansson T."/>
            <person name="Persson P."/>
            <person name="Tunlid A."/>
        </authorList>
    </citation>
    <scope>NUCLEOTIDE SEQUENCE [LARGE SCALE GENOMIC DNA]</scope>
    <source>
        <strain evidence="2 3">CBS 101986</strain>
    </source>
</reference>
<protein>
    <recommendedName>
        <fullName evidence="4">F-box domain-containing protein</fullName>
    </recommendedName>
</protein>
<dbReference type="OrthoDB" id="3221235at2759"/>
<evidence type="ECO:0008006" key="4">
    <source>
        <dbReference type="Google" id="ProtNLM"/>
    </source>
</evidence>
<feature type="region of interest" description="Disordered" evidence="1">
    <location>
        <begin position="1"/>
        <end position="24"/>
    </location>
</feature>
<organism evidence="2 3">
    <name type="scientific">Psilocybe cf. subviscida</name>
    <dbReference type="NCBI Taxonomy" id="2480587"/>
    <lineage>
        <taxon>Eukaryota</taxon>
        <taxon>Fungi</taxon>
        <taxon>Dikarya</taxon>
        <taxon>Basidiomycota</taxon>
        <taxon>Agaricomycotina</taxon>
        <taxon>Agaricomycetes</taxon>
        <taxon>Agaricomycetidae</taxon>
        <taxon>Agaricales</taxon>
        <taxon>Agaricineae</taxon>
        <taxon>Strophariaceae</taxon>
        <taxon>Psilocybe</taxon>
    </lineage>
</organism>
<evidence type="ECO:0000313" key="3">
    <source>
        <dbReference type="Proteomes" id="UP000567179"/>
    </source>
</evidence>
<accession>A0A8H5AYI9</accession>
<proteinExistence type="predicted"/>
<comment type="caution">
    <text evidence="2">The sequence shown here is derived from an EMBL/GenBank/DDBJ whole genome shotgun (WGS) entry which is preliminary data.</text>
</comment>
<evidence type="ECO:0000256" key="1">
    <source>
        <dbReference type="SAM" id="MobiDB-lite"/>
    </source>
</evidence>
<dbReference type="AlphaFoldDB" id="A0A8H5AYI9"/>
<gene>
    <name evidence="2" type="ORF">D9619_002413</name>
</gene>
<dbReference type="EMBL" id="JAACJJ010000056">
    <property type="protein sequence ID" value="KAF5313299.1"/>
    <property type="molecule type" value="Genomic_DNA"/>
</dbReference>
<evidence type="ECO:0000313" key="2">
    <source>
        <dbReference type="EMBL" id="KAF5313299.1"/>
    </source>
</evidence>